<proteinExistence type="predicted"/>
<reference evidence="1 2" key="1">
    <citation type="submission" date="2018-01" db="EMBL/GenBank/DDBJ databases">
        <title>Comparison of the Chinese Bamboo Partridge and Red Junglefowl genome sequences highlights the importance of demography in genome evolution.</title>
        <authorList>
            <person name="Tiley G.P."/>
            <person name="Kimball R.T."/>
            <person name="Braun E.L."/>
            <person name="Burleigh J.G."/>
        </authorList>
    </citation>
    <scope>NUCLEOTIDE SEQUENCE [LARGE SCALE GENOMIC DNA]</scope>
    <source>
        <strain evidence="1">RTK389</strain>
        <tissue evidence="1">Blood</tissue>
    </source>
</reference>
<gene>
    <name evidence="1" type="ORF">CIB84_008410</name>
</gene>
<organism evidence="1 2">
    <name type="scientific">Bambusicola thoracicus</name>
    <name type="common">Chinese bamboo-partridge</name>
    <name type="synonym">Perdix thoracica</name>
    <dbReference type="NCBI Taxonomy" id="9083"/>
    <lineage>
        <taxon>Eukaryota</taxon>
        <taxon>Metazoa</taxon>
        <taxon>Chordata</taxon>
        <taxon>Craniata</taxon>
        <taxon>Vertebrata</taxon>
        <taxon>Euteleostomi</taxon>
        <taxon>Archelosauria</taxon>
        <taxon>Archosauria</taxon>
        <taxon>Dinosauria</taxon>
        <taxon>Saurischia</taxon>
        <taxon>Theropoda</taxon>
        <taxon>Coelurosauria</taxon>
        <taxon>Aves</taxon>
        <taxon>Neognathae</taxon>
        <taxon>Galloanserae</taxon>
        <taxon>Galliformes</taxon>
        <taxon>Phasianidae</taxon>
        <taxon>Perdicinae</taxon>
        <taxon>Bambusicola</taxon>
    </lineage>
</organism>
<comment type="caution">
    <text evidence="1">The sequence shown here is derived from an EMBL/GenBank/DDBJ whole genome shotgun (WGS) entry which is preliminary data.</text>
</comment>
<dbReference type="AlphaFoldDB" id="A0A2P4SUS3"/>
<accession>A0A2P4SUS3</accession>
<protein>
    <submittedName>
        <fullName evidence="1">Uncharacterized protein</fullName>
    </submittedName>
</protein>
<name>A0A2P4SUS3_BAMTH</name>
<sequence length="110" mass="12149">MPLENFTSPSSFPSREHQWAGEASLIHHKGKTRFNDVKVKHDSLPPGRELTPATESSCPGWARPLLEALNQAAACLAEGLSFKRRHRACSEPCWVEFNGLCYAGGQERGT</sequence>
<dbReference type="Proteomes" id="UP000237246">
    <property type="component" value="Unassembled WGS sequence"/>
</dbReference>
<keyword evidence="2" id="KW-1185">Reference proteome</keyword>
<evidence type="ECO:0000313" key="1">
    <source>
        <dbReference type="EMBL" id="POI27840.1"/>
    </source>
</evidence>
<dbReference type="EMBL" id="PPHD01021980">
    <property type="protein sequence ID" value="POI27840.1"/>
    <property type="molecule type" value="Genomic_DNA"/>
</dbReference>
<evidence type="ECO:0000313" key="2">
    <source>
        <dbReference type="Proteomes" id="UP000237246"/>
    </source>
</evidence>